<name>A0A1I7X528_HETBA</name>
<reference evidence="2" key="1">
    <citation type="submission" date="2016-11" db="UniProtKB">
        <authorList>
            <consortium name="WormBaseParasite"/>
        </authorList>
    </citation>
    <scope>IDENTIFICATION</scope>
</reference>
<accession>A0A1I7X528</accession>
<keyword evidence="1" id="KW-1185">Reference proteome</keyword>
<dbReference type="AlphaFoldDB" id="A0A1I7X528"/>
<evidence type="ECO:0000313" key="2">
    <source>
        <dbReference type="WBParaSite" id="Hba_12527"/>
    </source>
</evidence>
<proteinExistence type="predicted"/>
<organism evidence="1 2">
    <name type="scientific">Heterorhabditis bacteriophora</name>
    <name type="common">Entomopathogenic nematode worm</name>
    <dbReference type="NCBI Taxonomy" id="37862"/>
    <lineage>
        <taxon>Eukaryota</taxon>
        <taxon>Metazoa</taxon>
        <taxon>Ecdysozoa</taxon>
        <taxon>Nematoda</taxon>
        <taxon>Chromadorea</taxon>
        <taxon>Rhabditida</taxon>
        <taxon>Rhabditina</taxon>
        <taxon>Rhabditomorpha</taxon>
        <taxon>Strongyloidea</taxon>
        <taxon>Heterorhabditidae</taxon>
        <taxon>Heterorhabditis</taxon>
    </lineage>
</organism>
<dbReference type="Proteomes" id="UP000095283">
    <property type="component" value="Unplaced"/>
</dbReference>
<evidence type="ECO:0000313" key="1">
    <source>
        <dbReference type="Proteomes" id="UP000095283"/>
    </source>
</evidence>
<protein>
    <submittedName>
        <fullName evidence="2">Secreted protein</fullName>
    </submittedName>
</protein>
<dbReference type="WBParaSite" id="Hba_12527">
    <property type="protein sequence ID" value="Hba_12527"/>
    <property type="gene ID" value="Hba_12527"/>
</dbReference>
<sequence length="90" mass="10243">MSFLFLSMDCIGCRLHTRTTFPKCAFCAITCCYSANEIFLDFSSNSYYEALKDSFILSQAALLVSGDMKSDTEGQWSCKIILMKEDEENY</sequence>